<feature type="transmembrane region" description="Helical" evidence="2">
    <location>
        <begin position="242"/>
        <end position="259"/>
    </location>
</feature>
<organism evidence="3 4">
    <name type="scientific">Tilletiaria anomala (strain ATCC 24038 / CBS 436.72 / UBC 951)</name>
    <dbReference type="NCBI Taxonomy" id="1037660"/>
    <lineage>
        <taxon>Eukaryota</taxon>
        <taxon>Fungi</taxon>
        <taxon>Dikarya</taxon>
        <taxon>Basidiomycota</taxon>
        <taxon>Ustilaginomycotina</taxon>
        <taxon>Exobasidiomycetes</taxon>
        <taxon>Georgefischeriales</taxon>
        <taxon>Tilletiariaceae</taxon>
        <taxon>Tilletiaria</taxon>
    </lineage>
</organism>
<reference evidence="3 4" key="1">
    <citation type="submission" date="2014-05" db="EMBL/GenBank/DDBJ databases">
        <title>Draft genome sequence of a rare smut relative, Tilletiaria anomala UBC 951.</title>
        <authorList>
            <consortium name="DOE Joint Genome Institute"/>
            <person name="Toome M."/>
            <person name="Kuo A."/>
            <person name="Henrissat B."/>
            <person name="Lipzen A."/>
            <person name="Tritt A."/>
            <person name="Yoshinaga Y."/>
            <person name="Zane M."/>
            <person name="Barry K."/>
            <person name="Grigoriev I.V."/>
            <person name="Spatafora J.W."/>
            <person name="Aimea M.C."/>
        </authorList>
    </citation>
    <scope>NUCLEOTIDE SEQUENCE [LARGE SCALE GENOMIC DNA]</scope>
    <source>
        <strain evidence="3 4">UBC 951</strain>
    </source>
</reference>
<dbReference type="InterPro" id="IPR037185">
    <property type="entry name" value="EmrE-like"/>
</dbReference>
<feature type="compositionally biased region" description="Polar residues" evidence="1">
    <location>
        <begin position="394"/>
        <end position="403"/>
    </location>
</feature>
<evidence type="ECO:0000313" key="4">
    <source>
        <dbReference type="Proteomes" id="UP000027361"/>
    </source>
</evidence>
<comment type="caution">
    <text evidence="3">The sequence shown here is derived from an EMBL/GenBank/DDBJ whole genome shotgun (WGS) entry which is preliminary data.</text>
</comment>
<feature type="transmembrane region" description="Helical" evidence="2">
    <location>
        <begin position="318"/>
        <end position="337"/>
    </location>
</feature>
<feature type="compositionally biased region" description="Low complexity" evidence="1">
    <location>
        <begin position="463"/>
        <end position="478"/>
    </location>
</feature>
<dbReference type="OMA" id="CAVPMTS"/>
<dbReference type="Proteomes" id="UP000027361">
    <property type="component" value="Unassembled WGS sequence"/>
</dbReference>
<sequence>MTSLSGQSRPPNVLALSQTSGSCSNDAASRAARSLSASSIHDIRVGGAGCYDAAAAATGRGTDVAAGDKKAVPGIPGGYKAITAFILSLVAYTLQTEFAQHVQQTLNYKKPFFSLYIGHSSFIVILPLHLLLLKFTTGCSIRKHYWHLIVENLRWQTESRTIRSSLLQGGQEDSGLSLPSPIQHEVVAESTLWRIRSSFNGWCGFDAFRILSILALLTIGITVPALSWYAAVPLTSMADITALYNCFAVSALVFSVWFLGDRWQAYKVVSVLLAVGGVIVVSYGGAEHKKAPRLLDPVKGKPDTAAVAELPHPFVGDMLALLGAVTMGLYEIVFKLVGTLPDEELQLQLYGKGGALAGGHRRSRGHQSSIEYRPVNAADGLSRHEDQAEGNALSGDTNYQATGTSPSQSRSTSSRSSFDGDEDTEKQAKQAGSNKNSSGPTTYSREADDFSSESESELDEAELAQLSTGGTTRLSRTSSRTRLKQHSAFSTPMHTNGRKRLLDDVPPPLPWGMHSNIMTSGIGLVTALSLWLGVVIAHFAGWEPFEWPYNFATVASLAIVAICGVFFNACFMILLSIWGPVLASVSCLLTTVLVEIADVLLGRQLKVLSLIGCIFIGCGFVVLIFGESRARHVQ</sequence>
<feature type="transmembrane region" description="Helical" evidence="2">
    <location>
        <begin position="77"/>
        <end position="94"/>
    </location>
</feature>
<dbReference type="InterPro" id="IPR026505">
    <property type="entry name" value="Solute_c_fam_35_mem_F3/F4"/>
</dbReference>
<proteinExistence type="predicted"/>
<feature type="region of interest" description="Disordered" evidence="1">
    <location>
        <begin position="385"/>
        <end position="499"/>
    </location>
</feature>
<name>A0A066WFY6_TILAU</name>
<dbReference type="PANTHER" id="PTHR19346">
    <property type="entry name" value="SUGAR PHOSPHATE TRANSPORTER DOMAIN-CONTAINING PROTEIN"/>
    <property type="match status" value="1"/>
</dbReference>
<feature type="transmembrane region" description="Helical" evidence="2">
    <location>
        <begin position="581"/>
        <end position="601"/>
    </location>
</feature>
<evidence type="ECO:0000256" key="1">
    <source>
        <dbReference type="SAM" id="MobiDB-lite"/>
    </source>
</evidence>
<feature type="transmembrane region" description="Helical" evidence="2">
    <location>
        <begin position="554"/>
        <end position="574"/>
    </location>
</feature>
<feature type="compositionally biased region" description="Low complexity" evidence="1">
    <location>
        <begin position="404"/>
        <end position="417"/>
    </location>
</feature>
<evidence type="ECO:0008006" key="5">
    <source>
        <dbReference type="Google" id="ProtNLM"/>
    </source>
</evidence>
<gene>
    <name evidence="3" type="ORF">K437DRAFT_231800</name>
</gene>
<feature type="transmembrane region" description="Helical" evidence="2">
    <location>
        <begin position="114"/>
        <end position="133"/>
    </location>
</feature>
<evidence type="ECO:0000256" key="2">
    <source>
        <dbReference type="SAM" id="Phobius"/>
    </source>
</evidence>
<feature type="transmembrane region" description="Helical" evidence="2">
    <location>
        <begin position="207"/>
        <end position="230"/>
    </location>
</feature>
<dbReference type="PANTHER" id="PTHR19346:SF4">
    <property type="entry name" value="SUGAR PHOSPHATE TRANSPORTER DOMAIN-CONTAINING PROTEIN"/>
    <property type="match status" value="1"/>
</dbReference>
<feature type="region of interest" description="Disordered" evidence="1">
    <location>
        <begin position="1"/>
        <end position="21"/>
    </location>
</feature>
<dbReference type="GeneID" id="25262798"/>
<dbReference type="SUPFAM" id="SSF103481">
    <property type="entry name" value="Multidrug resistance efflux transporter EmrE"/>
    <property type="match status" value="1"/>
</dbReference>
<feature type="compositionally biased region" description="Polar residues" evidence="1">
    <location>
        <begin position="430"/>
        <end position="443"/>
    </location>
</feature>
<keyword evidence="2" id="KW-0472">Membrane</keyword>
<feature type="transmembrane region" description="Helical" evidence="2">
    <location>
        <begin position="522"/>
        <end position="542"/>
    </location>
</feature>
<feature type="transmembrane region" description="Helical" evidence="2">
    <location>
        <begin position="607"/>
        <end position="626"/>
    </location>
</feature>
<dbReference type="OrthoDB" id="10062838at2759"/>
<keyword evidence="2" id="KW-0812">Transmembrane</keyword>
<feature type="transmembrane region" description="Helical" evidence="2">
    <location>
        <begin position="266"/>
        <end position="286"/>
    </location>
</feature>
<evidence type="ECO:0000313" key="3">
    <source>
        <dbReference type="EMBL" id="KDN52711.1"/>
    </source>
</evidence>
<dbReference type="RefSeq" id="XP_013245550.1">
    <property type="nucleotide sequence ID" value="XM_013390096.1"/>
</dbReference>
<keyword evidence="2" id="KW-1133">Transmembrane helix</keyword>
<dbReference type="STRING" id="1037660.A0A066WFY6"/>
<dbReference type="InParanoid" id="A0A066WFY6"/>
<dbReference type="AlphaFoldDB" id="A0A066WFY6"/>
<dbReference type="EMBL" id="JMSN01000007">
    <property type="protein sequence ID" value="KDN52711.1"/>
    <property type="molecule type" value="Genomic_DNA"/>
</dbReference>
<dbReference type="HOGENOM" id="CLU_025401_1_0_1"/>
<keyword evidence="4" id="KW-1185">Reference proteome</keyword>
<protein>
    <recommendedName>
        <fullName evidence="5">EamA domain-containing protein</fullName>
    </recommendedName>
</protein>
<accession>A0A066WFY6</accession>
<feature type="compositionally biased region" description="Acidic residues" evidence="1">
    <location>
        <begin position="449"/>
        <end position="462"/>
    </location>
</feature>